<gene>
    <name evidence="2" type="ORF">Dsin_016478</name>
</gene>
<evidence type="ECO:0000313" key="2">
    <source>
        <dbReference type="EMBL" id="KAK3211772.1"/>
    </source>
</evidence>
<dbReference type="AlphaFoldDB" id="A0AAE0AEG1"/>
<accession>A0AAE0AEG1</accession>
<protein>
    <submittedName>
        <fullName evidence="2">Uncharacterized protein</fullName>
    </submittedName>
</protein>
<keyword evidence="3" id="KW-1185">Reference proteome</keyword>
<evidence type="ECO:0000256" key="1">
    <source>
        <dbReference type="SAM" id="MobiDB-lite"/>
    </source>
</evidence>
<organism evidence="2 3">
    <name type="scientific">Dipteronia sinensis</name>
    <dbReference type="NCBI Taxonomy" id="43782"/>
    <lineage>
        <taxon>Eukaryota</taxon>
        <taxon>Viridiplantae</taxon>
        <taxon>Streptophyta</taxon>
        <taxon>Embryophyta</taxon>
        <taxon>Tracheophyta</taxon>
        <taxon>Spermatophyta</taxon>
        <taxon>Magnoliopsida</taxon>
        <taxon>eudicotyledons</taxon>
        <taxon>Gunneridae</taxon>
        <taxon>Pentapetalae</taxon>
        <taxon>rosids</taxon>
        <taxon>malvids</taxon>
        <taxon>Sapindales</taxon>
        <taxon>Sapindaceae</taxon>
        <taxon>Hippocastanoideae</taxon>
        <taxon>Acereae</taxon>
        <taxon>Dipteronia</taxon>
    </lineage>
</organism>
<evidence type="ECO:0000313" key="3">
    <source>
        <dbReference type="Proteomes" id="UP001281410"/>
    </source>
</evidence>
<reference evidence="2" key="1">
    <citation type="journal article" date="2023" name="Plant J.">
        <title>Genome sequences and population genomics provide insights into the demographic history, inbreeding, and mutation load of two 'living fossil' tree species of Dipteronia.</title>
        <authorList>
            <person name="Feng Y."/>
            <person name="Comes H.P."/>
            <person name="Chen J."/>
            <person name="Zhu S."/>
            <person name="Lu R."/>
            <person name="Zhang X."/>
            <person name="Li P."/>
            <person name="Qiu J."/>
            <person name="Olsen K.M."/>
            <person name="Qiu Y."/>
        </authorList>
    </citation>
    <scope>NUCLEOTIDE SEQUENCE</scope>
    <source>
        <strain evidence="2">NBL</strain>
    </source>
</reference>
<proteinExistence type="predicted"/>
<dbReference type="Proteomes" id="UP001281410">
    <property type="component" value="Unassembled WGS sequence"/>
</dbReference>
<comment type="caution">
    <text evidence="2">The sequence shown here is derived from an EMBL/GenBank/DDBJ whole genome shotgun (WGS) entry which is preliminary data.</text>
</comment>
<feature type="region of interest" description="Disordered" evidence="1">
    <location>
        <begin position="40"/>
        <end position="67"/>
    </location>
</feature>
<dbReference type="EMBL" id="JANJYJ010000005">
    <property type="protein sequence ID" value="KAK3211772.1"/>
    <property type="molecule type" value="Genomic_DNA"/>
</dbReference>
<name>A0AAE0AEG1_9ROSI</name>
<sequence>MYLPLVAFKEAKLGGLKVDFGFSPYSKRINRLIGNGASDEEGSVELSHGSDSVASDVFCGGDDDSGD</sequence>